<evidence type="ECO:0000256" key="2">
    <source>
        <dbReference type="ARBA" id="ARBA00022963"/>
    </source>
</evidence>
<dbReference type="GO" id="GO:0047499">
    <property type="term" value="F:calcium-independent phospholipase A2 activity"/>
    <property type="evidence" value="ECO:0007669"/>
    <property type="project" value="TreeGrafter"/>
</dbReference>
<dbReference type="GO" id="GO:0046486">
    <property type="term" value="P:glycerolipid metabolic process"/>
    <property type="evidence" value="ECO:0007669"/>
    <property type="project" value="UniProtKB-ARBA"/>
</dbReference>
<proteinExistence type="predicted"/>
<dbReference type="Pfam" id="PF01734">
    <property type="entry name" value="Patatin"/>
    <property type="match status" value="1"/>
</dbReference>
<feature type="region of interest" description="Disordered" evidence="5">
    <location>
        <begin position="1"/>
        <end position="23"/>
    </location>
</feature>
<dbReference type="STRING" id="1460663.A0A177CEB8"/>
<evidence type="ECO:0000256" key="5">
    <source>
        <dbReference type="SAM" id="MobiDB-lite"/>
    </source>
</evidence>
<accession>A0A177CEB8</accession>
<dbReference type="GO" id="GO:0019369">
    <property type="term" value="P:arachidonate metabolic process"/>
    <property type="evidence" value="ECO:0007669"/>
    <property type="project" value="TreeGrafter"/>
</dbReference>
<feature type="active site" description="Nucleophile" evidence="4">
    <location>
        <position position="121"/>
    </location>
</feature>
<dbReference type="InterPro" id="IPR002641">
    <property type="entry name" value="PNPLA_dom"/>
</dbReference>
<evidence type="ECO:0000259" key="6">
    <source>
        <dbReference type="PROSITE" id="PS51635"/>
    </source>
</evidence>
<dbReference type="RefSeq" id="XP_018036339.1">
    <property type="nucleotide sequence ID" value="XM_018181986.1"/>
</dbReference>
<protein>
    <submittedName>
        <fullName evidence="7">FabD/lysophospholipase-like protein</fullName>
    </submittedName>
</protein>
<keyword evidence="8" id="KW-1185">Reference proteome</keyword>
<dbReference type="GO" id="GO:0016042">
    <property type="term" value="P:lipid catabolic process"/>
    <property type="evidence" value="ECO:0007669"/>
    <property type="project" value="UniProtKB-UniRule"/>
</dbReference>
<feature type="short sequence motif" description="DGA/G" evidence="4">
    <location>
        <begin position="291"/>
        <end position="293"/>
    </location>
</feature>
<dbReference type="PROSITE" id="PS51635">
    <property type="entry name" value="PNPLA"/>
    <property type="match status" value="1"/>
</dbReference>
<dbReference type="GeneID" id="28765472"/>
<reference evidence="7 8" key="1">
    <citation type="submission" date="2016-05" db="EMBL/GenBank/DDBJ databases">
        <title>Comparative analysis of secretome profiles of manganese(II)-oxidizing ascomycete fungi.</title>
        <authorList>
            <consortium name="DOE Joint Genome Institute"/>
            <person name="Zeiner C.A."/>
            <person name="Purvine S.O."/>
            <person name="Zink E.M."/>
            <person name="Wu S."/>
            <person name="Pasa-Tolic L."/>
            <person name="Chaput D.L."/>
            <person name="Haridas S."/>
            <person name="Grigoriev I.V."/>
            <person name="Santelli C.M."/>
            <person name="Hansel C.M."/>
        </authorList>
    </citation>
    <scope>NUCLEOTIDE SEQUENCE [LARGE SCALE GENOMIC DNA]</scope>
    <source>
        <strain evidence="7 8">AP3s5-JAC2a</strain>
    </source>
</reference>
<keyword evidence="2 4" id="KW-0442">Lipid degradation</keyword>
<dbReference type="OrthoDB" id="626167at2759"/>
<dbReference type="EMBL" id="KV441552">
    <property type="protein sequence ID" value="OAG05974.1"/>
    <property type="molecule type" value="Genomic_DNA"/>
</dbReference>
<dbReference type="Proteomes" id="UP000077069">
    <property type="component" value="Unassembled WGS sequence"/>
</dbReference>
<dbReference type="PANTHER" id="PTHR24185:SF1">
    <property type="entry name" value="CALCIUM-INDEPENDENT PHOSPHOLIPASE A2-GAMMA"/>
    <property type="match status" value="1"/>
</dbReference>
<dbReference type="AlphaFoldDB" id="A0A177CEB8"/>
<feature type="compositionally biased region" description="Polar residues" evidence="5">
    <location>
        <begin position="1"/>
        <end position="13"/>
    </location>
</feature>
<dbReference type="GO" id="GO:0016020">
    <property type="term" value="C:membrane"/>
    <property type="evidence" value="ECO:0007669"/>
    <property type="project" value="TreeGrafter"/>
</dbReference>
<organism evidence="7 8">
    <name type="scientific">Paraphaeosphaeria sporulosa</name>
    <dbReference type="NCBI Taxonomy" id="1460663"/>
    <lineage>
        <taxon>Eukaryota</taxon>
        <taxon>Fungi</taxon>
        <taxon>Dikarya</taxon>
        <taxon>Ascomycota</taxon>
        <taxon>Pezizomycotina</taxon>
        <taxon>Dothideomycetes</taxon>
        <taxon>Pleosporomycetidae</taxon>
        <taxon>Pleosporales</taxon>
        <taxon>Massarineae</taxon>
        <taxon>Didymosphaeriaceae</taxon>
        <taxon>Paraphaeosphaeria</taxon>
    </lineage>
</organism>
<dbReference type="InParanoid" id="A0A177CEB8"/>
<dbReference type="PANTHER" id="PTHR24185">
    <property type="entry name" value="CALCIUM-INDEPENDENT PHOSPHOLIPASE A2-GAMMA"/>
    <property type="match status" value="1"/>
</dbReference>
<evidence type="ECO:0000256" key="4">
    <source>
        <dbReference type="PROSITE-ProRule" id="PRU01161"/>
    </source>
</evidence>
<feature type="active site" description="Proton acceptor" evidence="4">
    <location>
        <position position="291"/>
    </location>
</feature>
<evidence type="ECO:0000313" key="7">
    <source>
        <dbReference type="EMBL" id="OAG05974.1"/>
    </source>
</evidence>
<dbReference type="InterPro" id="IPR016035">
    <property type="entry name" value="Acyl_Trfase/lysoPLipase"/>
</dbReference>
<name>A0A177CEB8_9PLEO</name>
<feature type="domain" description="PNPLA" evidence="6">
    <location>
        <begin position="38"/>
        <end position="305"/>
    </location>
</feature>
<dbReference type="SUPFAM" id="SSF52151">
    <property type="entry name" value="FabD/lysophospholipase-like"/>
    <property type="match status" value="1"/>
</dbReference>
<sequence length="498" mass="57171">MDSSIASEFSTPPQHGRLSRRETTATIASRDWQEQNILSLDGGGIRGYWTLLVLEKLMEYIGERERLEEEQGSTADLHSFLPNPEPANVTQCNIDPNTSVRYTAAVKFLPCHYFDFICGSSTGSLIAIMLSRFRMTVKDCLCEYENMSNQIFGRPRLLSQRNALIPGWTKYSASRMEKAFKKVTTRRCNQADRNELDSERGNEPGFKTIKGTCSITKGGSGSERSLYLLRSYDHQNTSDKTLEETYPILNFDLAESMSIWQVARAATAAPFYFKELVFRPNGENSRVSYSDGGFGQTNNPTEVAIEEINLLHREGNLGVILSIGTAKADNKRGGSGARAHIEQAFETATNPKVVHHNVAKRRYPHYWRLNDESGLYISLDDWRPSYFTRQPGHRTISVIRERFSEWMQRADVVRMLDTCAAELVSRRRKRAQHEHLWERFATGISQFQCRNRECSQNDDYFAHRGTFDKHWENEHSQSEDAEKLREPMVTLWEYQARP</sequence>
<keyword evidence="3 4" id="KW-0443">Lipid metabolism</keyword>
<evidence type="ECO:0000256" key="1">
    <source>
        <dbReference type="ARBA" id="ARBA00022801"/>
    </source>
</evidence>
<dbReference type="Gene3D" id="3.40.1090.10">
    <property type="entry name" value="Cytosolic phospholipase A2 catalytic domain"/>
    <property type="match status" value="1"/>
</dbReference>
<gene>
    <name evidence="7" type="ORF">CC84DRAFT_1205623</name>
</gene>
<feature type="short sequence motif" description="GXSXG" evidence="4">
    <location>
        <begin position="119"/>
        <end position="123"/>
    </location>
</feature>
<evidence type="ECO:0000256" key="3">
    <source>
        <dbReference type="ARBA" id="ARBA00023098"/>
    </source>
</evidence>
<evidence type="ECO:0000313" key="8">
    <source>
        <dbReference type="Proteomes" id="UP000077069"/>
    </source>
</evidence>
<keyword evidence="1 4" id="KW-0378">Hydrolase</keyword>
<feature type="short sequence motif" description="GXGXXG" evidence="4">
    <location>
        <begin position="42"/>
        <end position="47"/>
    </location>
</feature>